<dbReference type="PANTHER" id="PTHR43861">
    <property type="entry name" value="TRANS-ACONITATE 2-METHYLTRANSFERASE-RELATED"/>
    <property type="match status" value="1"/>
</dbReference>
<dbReference type="RefSeq" id="WP_014560944.1">
    <property type="nucleotide sequence ID" value="NC_017464.1"/>
</dbReference>
<dbReference type="KEGG" id="ial:IALB_2090"/>
<dbReference type="PATRIC" id="fig|945713.3.peg.2096"/>
<organism evidence="2 3">
    <name type="scientific">Ignavibacterium album (strain DSM 19864 / JCM 16511 / NBRC 101810 / Mat9-16)</name>
    <dbReference type="NCBI Taxonomy" id="945713"/>
    <lineage>
        <taxon>Bacteria</taxon>
        <taxon>Pseudomonadati</taxon>
        <taxon>Ignavibacteriota</taxon>
        <taxon>Ignavibacteria</taxon>
        <taxon>Ignavibacteriales</taxon>
        <taxon>Ignavibacteriaceae</taxon>
        <taxon>Ignavibacterium</taxon>
    </lineage>
</organism>
<dbReference type="OrthoDB" id="9789123at2"/>
<evidence type="ECO:0000313" key="2">
    <source>
        <dbReference type="EMBL" id="AFH49795.1"/>
    </source>
</evidence>
<name>I0ALD8_IGNAJ</name>
<dbReference type="Proteomes" id="UP000007394">
    <property type="component" value="Chromosome"/>
</dbReference>
<dbReference type="eggNOG" id="COG2227">
    <property type="taxonomic scope" value="Bacteria"/>
</dbReference>
<keyword evidence="2" id="KW-0489">Methyltransferase</keyword>
<evidence type="ECO:0000259" key="1">
    <source>
        <dbReference type="Pfam" id="PF13847"/>
    </source>
</evidence>
<keyword evidence="3" id="KW-1185">Reference proteome</keyword>
<dbReference type="CDD" id="cd02440">
    <property type="entry name" value="AdoMet_MTases"/>
    <property type="match status" value="1"/>
</dbReference>
<accession>I0ALD8</accession>
<dbReference type="Gene3D" id="3.40.50.150">
    <property type="entry name" value="Vaccinia Virus protein VP39"/>
    <property type="match status" value="1"/>
</dbReference>
<reference evidence="2 3" key="1">
    <citation type="journal article" date="2012" name="Front. Microbiol.">
        <title>Complete genome of Ignavibacterium album, a metabolically versatile, flagellated, facultative anaerobe from the phylum Chlorobi.</title>
        <authorList>
            <person name="Liu Z."/>
            <person name="Frigaard N.-U."/>
            <person name="Vogl K."/>
            <person name="Iino T."/>
            <person name="Ohkuma M."/>
            <person name="Overmann J."/>
            <person name="Bryant D.A."/>
        </authorList>
    </citation>
    <scope>NUCLEOTIDE SEQUENCE [LARGE SCALE GENOMIC DNA]</scope>
    <source>
        <strain evidence="3">DSM 19864 / JCM 16511 / NBRC 101810 / Mat9-16</strain>
    </source>
</reference>
<gene>
    <name evidence="2" type="ordered locus">IALB_2090</name>
</gene>
<protein>
    <submittedName>
        <fullName evidence="2">SAM-dependent methyltransferase</fullName>
    </submittedName>
</protein>
<dbReference type="EMBL" id="CP003418">
    <property type="protein sequence ID" value="AFH49795.1"/>
    <property type="molecule type" value="Genomic_DNA"/>
</dbReference>
<dbReference type="Pfam" id="PF13847">
    <property type="entry name" value="Methyltransf_31"/>
    <property type="match status" value="1"/>
</dbReference>
<dbReference type="InterPro" id="IPR025714">
    <property type="entry name" value="Methyltranfer_dom"/>
</dbReference>
<feature type="domain" description="Methyltransferase" evidence="1">
    <location>
        <begin position="42"/>
        <end position="169"/>
    </location>
</feature>
<dbReference type="GO" id="GO:0032259">
    <property type="term" value="P:methylation"/>
    <property type="evidence" value="ECO:0007669"/>
    <property type="project" value="UniProtKB-KW"/>
</dbReference>
<evidence type="ECO:0000313" key="3">
    <source>
        <dbReference type="Proteomes" id="UP000007394"/>
    </source>
</evidence>
<dbReference type="Gene3D" id="2.20.25.110">
    <property type="entry name" value="S-adenosyl-L-methionine-dependent methyltransferases"/>
    <property type="match status" value="1"/>
</dbReference>
<dbReference type="GO" id="GO:0008168">
    <property type="term" value="F:methyltransferase activity"/>
    <property type="evidence" value="ECO:0007669"/>
    <property type="project" value="UniProtKB-KW"/>
</dbReference>
<dbReference type="InterPro" id="IPR029063">
    <property type="entry name" value="SAM-dependent_MTases_sf"/>
</dbReference>
<dbReference type="SUPFAM" id="SSF53335">
    <property type="entry name" value="S-adenosyl-L-methionine-dependent methyltransferases"/>
    <property type="match status" value="1"/>
</dbReference>
<sequence length="247" mass="29007">MKKDWFVEWFNTDEYLNVYKHRNESDAECHIRFLLSKINLTPKASILDLACGSGRHSILLSKLGFNVTGVDLSERLLTEAKNSAEKENLKIEFIQSDIREFSSEKKFDLIVNLFTSFGYFETDKENFLLFQKAYSLLNPNGYFVLDYFNKNHLEKNLIGYSEESNENYIIKQEREIVDQRVNKKITIIRNGNSKVYFESIKLYESNFLILKLKEFGFEIINLFGDFLGNEFDEISSPRFIALCKKNN</sequence>
<dbReference type="AlphaFoldDB" id="I0ALD8"/>
<dbReference type="STRING" id="945713.IALB_2090"/>
<keyword evidence="2" id="KW-0808">Transferase</keyword>
<dbReference type="HOGENOM" id="CLU_069129_1_2_10"/>
<proteinExistence type="predicted"/>